<keyword evidence="5 13" id="KW-0375">Hydrogen ion transport</keyword>
<dbReference type="GO" id="GO:0045259">
    <property type="term" value="C:proton-transporting ATP synthase complex"/>
    <property type="evidence" value="ECO:0007669"/>
    <property type="project" value="UniProtKB-KW"/>
</dbReference>
<keyword evidence="9" id="KW-0066">ATP synthesis</keyword>
<dbReference type="InterPro" id="IPR050059">
    <property type="entry name" value="ATP_synthase_B_chain"/>
</dbReference>
<reference evidence="16 17" key="1">
    <citation type="submission" date="2017-06" db="EMBL/GenBank/DDBJ databases">
        <authorList>
            <person name="Kim H.J."/>
            <person name="Triplett B.A."/>
        </authorList>
    </citation>
    <scope>NUCLEOTIDE SEQUENCE [LARGE SCALE GENOMIC DNA]</scope>
    <source>
        <strain evidence="16 17">DSM 18704</strain>
    </source>
</reference>
<sequence length="155" mass="16575">MDILNQLGGLVLGSVPTMVLFVLLVVAYGLLVRRPMDKVLAERRARTSGAVEQAKGAISAAEAETAVYEGKLRAAKAEIFQARDKKLKQWTAERDQALSEVRTATQSRVQAARQEIEQSAAVAKKQIEGMSEELSAQILRAVLPAGATGTGVAQS</sequence>
<evidence type="ECO:0000313" key="16">
    <source>
        <dbReference type="EMBL" id="SNS39445.1"/>
    </source>
</evidence>
<keyword evidence="17" id="KW-1185">Reference proteome</keyword>
<keyword evidence="14" id="KW-0175">Coiled coil</keyword>
<keyword evidence="8 15" id="KW-0472">Membrane</keyword>
<protein>
    <submittedName>
        <fullName evidence="16">F-type H+-transporting ATPase subunit b</fullName>
    </submittedName>
</protein>
<dbReference type="InterPro" id="IPR002146">
    <property type="entry name" value="ATP_synth_b/b'su_bac/chlpt"/>
</dbReference>
<dbReference type="PANTHER" id="PTHR33445">
    <property type="entry name" value="ATP SYNTHASE SUBUNIT B', CHLOROPLASTIC"/>
    <property type="match status" value="1"/>
</dbReference>
<dbReference type="GO" id="GO:0012505">
    <property type="term" value="C:endomembrane system"/>
    <property type="evidence" value="ECO:0007669"/>
    <property type="project" value="UniProtKB-SubCell"/>
</dbReference>
<dbReference type="RefSeq" id="WP_089407056.1">
    <property type="nucleotide sequence ID" value="NZ_FZOU01000001.1"/>
</dbReference>
<evidence type="ECO:0000256" key="6">
    <source>
        <dbReference type="ARBA" id="ARBA00022989"/>
    </source>
</evidence>
<evidence type="ECO:0000256" key="4">
    <source>
        <dbReference type="ARBA" id="ARBA00022692"/>
    </source>
</evidence>
<evidence type="ECO:0000256" key="3">
    <source>
        <dbReference type="ARBA" id="ARBA00022547"/>
    </source>
</evidence>
<dbReference type="GO" id="GO:0015986">
    <property type="term" value="P:proton motive force-driven ATP synthesis"/>
    <property type="evidence" value="ECO:0007669"/>
    <property type="project" value="InterPro"/>
</dbReference>
<keyword evidence="4 13" id="KW-0812">Transmembrane</keyword>
<evidence type="ECO:0000256" key="2">
    <source>
        <dbReference type="ARBA" id="ARBA00022448"/>
    </source>
</evidence>
<dbReference type="CDD" id="cd06503">
    <property type="entry name" value="ATP-synt_Fo_b"/>
    <property type="match status" value="1"/>
</dbReference>
<evidence type="ECO:0000256" key="13">
    <source>
        <dbReference type="RuleBase" id="RU003848"/>
    </source>
</evidence>
<evidence type="ECO:0000256" key="7">
    <source>
        <dbReference type="ARBA" id="ARBA00023065"/>
    </source>
</evidence>
<dbReference type="PANTHER" id="PTHR33445:SF2">
    <property type="entry name" value="ATP SYNTHASE SUBUNIT B', CHLOROPLASTIC"/>
    <property type="match status" value="1"/>
</dbReference>
<evidence type="ECO:0000256" key="14">
    <source>
        <dbReference type="SAM" id="Coils"/>
    </source>
</evidence>
<dbReference type="Pfam" id="PF00430">
    <property type="entry name" value="ATP-synt_B"/>
    <property type="match status" value="1"/>
</dbReference>
<gene>
    <name evidence="16" type="ORF">SAMN05421770_101789</name>
</gene>
<dbReference type="OrthoDB" id="122870at2"/>
<evidence type="ECO:0000256" key="9">
    <source>
        <dbReference type="ARBA" id="ARBA00023310"/>
    </source>
</evidence>
<keyword evidence="3 13" id="KW-0138">CF(0)</keyword>
<evidence type="ECO:0000256" key="11">
    <source>
        <dbReference type="ARBA" id="ARBA00025614"/>
    </source>
</evidence>
<evidence type="ECO:0000256" key="5">
    <source>
        <dbReference type="ARBA" id="ARBA00022781"/>
    </source>
</evidence>
<accession>A0A239E3Y0</accession>
<organism evidence="16 17">
    <name type="scientific">Granulicella rosea</name>
    <dbReference type="NCBI Taxonomy" id="474952"/>
    <lineage>
        <taxon>Bacteria</taxon>
        <taxon>Pseudomonadati</taxon>
        <taxon>Acidobacteriota</taxon>
        <taxon>Terriglobia</taxon>
        <taxon>Terriglobales</taxon>
        <taxon>Acidobacteriaceae</taxon>
        <taxon>Granulicella</taxon>
    </lineage>
</organism>
<comment type="function">
    <text evidence="11">Component of the F(0) channel, it forms part of the peripheral stalk, linking F(1) to F(0). The b'-subunit is a diverged and duplicated form of b found in plants and photosynthetic bacteria.</text>
</comment>
<dbReference type="Proteomes" id="UP000198356">
    <property type="component" value="Unassembled WGS sequence"/>
</dbReference>
<evidence type="ECO:0000256" key="10">
    <source>
        <dbReference type="ARBA" id="ARBA00025198"/>
    </source>
</evidence>
<evidence type="ECO:0000256" key="15">
    <source>
        <dbReference type="SAM" id="Phobius"/>
    </source>
</evidence>
<evidence type="ECO:0000256" key="1">
    <source>
        <dbReference type="ARBA" id="ARBA00005513"/>
    </source>
</evidence>
<comment type="function">
    <text evidence="10">F(1)F(0) ATP synthase produces ATP from ADP in the presence of a proton or sodium gradient. F-type ATPases consist of two structural domains, F(1) containing the extramembraneous catalytic core and F(0) containing the membrane proton channel, linked together by a central stalk and a peripheral stalk. During catalysis, ATP synthesis in the catalytic domain of F(1) is coupled via a rotary mechanism of the central stalk subunits to proton translocation.</text>
</comment>
<dbReference type="EMBL" id="FZOU01000001">
    <property type="protein sequence ID" value="SNS39445.1"/>
    <property type="molecule type" value="Genomic_DNA"/>
</dbReference>
<keyword evidence="2 13" id="KW-0813">Transport</keyword>
<evidence type="ECO:0000256" key="8">
    <source>
        <dbReference type="ARBA" id="ARBA00023136"/>
    </source>
</evidence>
<keyword evidence="6 15" id="KW-1133">Transmembrane helix</keyword>
<keyword evidence="7 13" id="KW-0406">Ion transport</keyword>
<dbReference type="GO" id="GO:0046961">
    <property type="term" value="F:proton-transporting ATPase activity, rotational mechanism"/>
    <property type="evidence" value="ECO:0007669"/>
    <property type="project" value="TreeGrafter"/>
</dbReference>
<comment type="subcellular location">
    <subcellularLocation>
        <location evidence="12">Endomembrane system</location>
        <topology evidence="12">Single-pass membrane protein</topology>
    </subcellularLocation>
</comment>
<dbReference type="AlphaFoldDB" id="A0A239E3Y0"/>
<feature type="coiled-coil region" evidence="14">
    <location>
        <begin position="58"/>
        <end position="133"/>
    </location>
</feature>
<name>A0A239E3Y0_9BACT</name>
<comment type="similarity">
    <text evidence="1 13">Belongs to the ATPase B chain family.</text>
</comment>
<evidence type="ECO:0000256" key="12">
    <source>
        <dbReference type="ARBA" id="ARBA00037847"/>
    </source>
</evidence>
<proteinExistence type="inferred from homology"/>
<evidence type="ECO:0000313" key="17">
    <source>
        <dbReference type="Proteomes" id="UP000198356"/>
    </source>
</evidence>
<feature type="transmembrane region" description="Helical" evidence="15">
    <location>
        <begin position="6"/>
        <end position="31"/>
    </location>
</feature>